<keyword evidence="8" id="KW-1185">Reference proteome</keyword>
<organism evidence="7 8">
    <name type="scientific">Triparma columacea</name>
    <dbReference type="NCBI Taxonomy" id="722753"/>
    <lineage>
        <taxon>Eukaryota</taxon>
        <taxon>Sar</taxon>
        <taxon>Stramenopiles</taxon>
        <taxon>Ochrophyta</taxon>
        <taxon>Bolidophyceae</taxon>
        <taxon>Parmales</taxon>
        <taxon>Triparmaceae</taxon>
        <taxon>Triparma</taxon>
    </lineage>
</organism>
<protein>
    <recommendedName>
        <fullName evidence="6">C3H1-type domain-containing protein</fullName>
    </recommendedName>
</protein>
<keyword evidence="1 4" id="KW-0479">Metal-binding</keyword>
<dbReference type="Gene3D" id="3.30.1370.210">
    <property type="match status" value="1"/>
</dbReference>
<evidence type="ECO:0000256" key="5">
    <source>
        <dbReference type="SAM" id="MobiDB-lite"/>
    </source>
</evidence>
<feature type="zinc finger region" description="C3H1-type" evidence="4">
    <location>
        <begin position="222"/>
        <end position="250"/>
    </location>
</feature>
<evidence type="ECO:0000256" key="4">
    <source>
        <dbReference type="PROSITE-ProRule" id="PRU00723"/>
    </source>
</evidence>
<reference evidence="8" key="1">
    <citation type="journal article" date="2023" name="Commun. Biol.">
        <title>Genome analysis of Parmales, the sister group of diatoms, reveals the evolutionary specialization of diatoms from phago-mixotrophs to photoautotrophs.</title>
        <authorList>
            <person name="Ban H."/>
            <person name="Sato S."/>
            <person name="Yoshikawa S."/>
            <person name="Yamada K."/>
            <person name="Nakamura Y."/>
            <person name="Ichinomiya M."/>
            <person name="Sato N."/>
            <person name="Blanc-Mathieu R."/>
            <person name="Endo H."/>
            <person name="Kuwata A."/>
            <person name="Ogata H."/>
        </authorList>
    </citation>
    <scope>NUCLEOTIDE SEQUENCE [LARGE SCALE GENOMIC DNA]</scope>
</reference>
<dbReference type="GO" id="GO:0003676">
    <property type="term" value="F:nucleic acid binding"/>
    <property type="evidence" value="ECO:0007669"/>
    <property type="project" value="InterPro"/>
</dbReference>
<feature type="domain" description="C3H1-type" evidence="6">
    <location>
        <begin position="170"/>
        <end position="198"/>
    </location>
</feature>
<dbReference type="InterPro" id="IPR036855">
    <property type="entry name" value="Znf_CCCH_sf"/>
</dbReference>
<feature type="compositionally biased region" description="Basic and acidic residues" evidence="5">
    <location>
        <begin position="53"/>
        <end position="66"/>
    </location>
</feature>
<dbReference type="AlphaFoldDB" id="A0A9W7LBH7"/>
<evidence type="ECO:0000313" key="8">
    <source>
        <dbReference type="Proteomes" id="UP001165065"/>
    </source>
</evidence>
<dbReference type="SMART" id="SM00356">
    <property type="entry name" value="ZnF_C3H1"/>
    <property type="match status" value="3"/>
</dbReference>
<dbReference type="SUPFAM" id="SSF54928">
    <property type="entry name" value="RNA-binding domain, RBD"/>
    <property type="match status" value="1"/>
</dbReference>
<feature type="region of interest" description="Disordered" evidence="5">
    <location>
        <begin position="53"/>
        <end position="91"/>
    </location>
</feature>
<evidence type="ECO:0000313" key="7">
    <source>
        <dbReference type="EMBL" id="GMI44514.1"/>
    </source>
</evidence>
<dbReference type="Proteomes" id="UP001165065">
    <property type="component" value="Unassembled WGS sequence"/>
</dbReference>
<feature type="zinc finger region" description="C3H1-type" evidence="4">
    <location>
        <begin position="170"/>
        <end position="198"/>
    </location>
</feature>
<dbReference type="Gene3D" id="4.10.1000.10">
    <property type="entry name" value="Zinc finger, CCCH-type"/>
    <property type="match status" value="1"/>
</dbReference>
<dbReference type="InterPro" id="IPR035979">
    <property type="entry name" value="RBD_domain_sf"/>
</dbReference>
<accession>A0A9W7LBH7</accession>
<gene>
    <name evidence="7" type="ORF">TrCOL_g10388</name>
</gene>
<comment type="caution">
    <text evidence="7">The sequence shown here is derived from an EMBL/GenBank/DDBJ whole genome shotgun (WGS) entry which is preliminary data.</text>
</comment>
<evidence type="ECO:0000256" key="1">
    <source>
        <dbReference type="ARBA" id="ARBA00022723"/>
    </source>
</evidence>
<dbReference type="PROSITE" id="PS50103">
    <property type="entry name" value="ZF_C3H1"/>
    <property type="match status" value="3"/>
</dbReference>
<evidence type="ECO:0000259" key="6">
    <source>
        <dbReference type="PROSITE" id="PS50103"/>
    </source>
</evidence>
<dbReference type="EMBL" id="BRYA01000219">
    <property type="protein sequence ID" value="GMI44514.1"/>
    <property type="molecule type" value="Genomic_DNA"/>
</dbReference>
<evidence type="ECO:0000256" key="2">
    <source>
        <dbReference type="ARBA" id="ARBA00022771"/>
    </source>
</evidence>
<feature type="zinc finger region" description="C3H1-type" evidence="4">
    <location>
        <begin position="136"/>
        <end position="163"/>
    </location>
</feature>
<keyword evidence="2 4" id="KW-0863">Zinc-finger</keyword>
<dbReference type="SUPFAM" id="SSF90229">
    <property type="entry name" value="CCCH zinc finger"/>
    <property type="match status" value="2"/>
</dbReference>
<proteinExistence type="predicted"/>
<dbReference type="Gene3D" id="3.30.70.330">
    <property type="match status" value="1"/>
</dbReference>
<name>A0A9W7LBH7_9STRA</name>
<evidence type="ECO:0000256" key="3">
    <source>
        <dbReference type="ARBA" id="ARBA00022833"/>
    </source>
</evidence>
<dbReference type="OrthoDB" id="439808at2759"/>
<keyword evidence="3 4" id="KW-0862">Zinc</keyword>
<dbReference type="InterPro" id="IPR012677">
    <property type="entry name" value="Nucleotide-bd_a/b_plait_sf"/>
</dbReference>
<feature type="domain" description="C3H1-type" evidence="6">
    <location>
        <begin position="222"/>
        <end position="250"/>
    </location>
</feature>
<feature type="domain" description="C3H1-type" evidence="6">
    <location>
        <begin position="136"/>
        <end position="163"/>
    </location>
</feature>
<dbReference type="GO" id="GO:0008270">
    <property type="term" value="F:zinc ion binding"/>
    <property type="evidence" value="ECO:0007669"/>
    <property type="project" value="UniProtKB-KW"/>
</dbReference>
<sequence>MEETFKSNYKGYDQTDHVKLFASRVPPKYTNEKLKALLEQEFSVEIEDVDLITEKPVDSGEARESALDSPPSPNPPLPSSSTSNVDSDDKKPHLGYGYVTFKSEEDRSLVLKKGSCKAGKKHTVTFRPVQRTSGDNVGSNICYLFQRFVCPHGSDCKFLHTGEGGCVVRGDGVKKCFDWVKKGKCGKGDACKFKHDEGSRGSKMKKRKAAVVEEEEGMEKKGKGEKDCNNWKSKGKCRKGDKCPYRHDEGVRIRALAKRSRNSAASAGACVPVVAMDNVEGSLGVVIRGDIKGDMKRSTVDKILKSLGAPKHKKVTVGEGVVEVKWTTKEKTEDGLIILSNENVREMFGAGVQVEYDKGGKE</sequence>
<dbReference type="InterPro" id="IPR000571">
    <property type="entry name" value="Znf_CCCH"/>
</dbReference>